<dbReference type="CDD" id="cd00371">
    <property type="entry name" value="HMA"/>
    <property type="match status" value="1"/>
</dbReference>
<keyword evidence="4" id="KW-1185">Reference proteome</keyword>
<dbReference type="AlphaFoldDB" id="A0A9X1W5D9"/>
<dbReference type="GO" id="GO:0046872">
    <property type="term" value="F:metal ion binding"/>
    <property type="evidence" value="ECO:0007669"/>
    <property type="project" value="UniProtKB-KW"/>
</dbReference>
<dbReference type="InterPro" id="IPR036163">
    <property type="entry name" value="HMA_dom_sf"/>
</dbReference>
<feature type="domain" description="HMA" evidence="2">
    <location>
        <begin position="1"/>
        <end position="63"/>
    </location>
</feature>
<name>A0A9X1W5D9_9GAMM</name>
<dbReference type="Proteomes" id="UP001139682">
    <property type="component" value="Unassembled WGS sequence"/>
</dbReference>
<dbReference type="InterPro" id="IPR006121">
    <property type="entry name" value="HMA_dom"/>
</dbReference>
<reference evidence="3" key="1">
    <citation type="submission" date="2022-03" db="EMBL/GenBank/DDBJ databases">
        <title>Pseudomonas marianensis sp. nov., a marine bacterium isolated from deep-sea sediments of the Mariana Trench.</title>
        <authorList>
            <person name="Wei Y."/>
        </authorList>
    </citation>
    <scope>NUCLEOTIDE SEQUENCE</scope>
    <source>
        <strain evidence="3">PS1</strain>
    </source>
</reference>
<evidence type="ECO:0000259" key="2">
    <source>
        <dbReference type="PROSITE" id="PS50846"/>
    </source>
</evidence>
<dbReference type="EMBL" id="JALGRD010000011">
    <property type="protein sequence ID" value="MCJ0975361.1"/>
    <property type="molecule type" value="Genomic_DNA"/>
</dbReference>
<evidence type="ECO:0000313" key="4">
    <source>
        <dbReference type="Proteomes" id="UP001139682"/>
    </source>
</evidence>
<dbReference type="RefSeq" id="WP_243607410.1">
    <property type="nucleotide sequence ID" value="NZ_JALGRD010000011.1"/>
</dbReference>
<accession>A0A9X1W5D9</accession>
<dbReference type="Gene3D" id="3.30.70.100">
    <property type="match status" value="1"/>
</dbReference>
<dbReference type="PROSITE" id="PS01047">
    <property type="entry name" value="HMA_1"/>
    <property type="match status" value="1"/>
</dbReference>
<dbReference type="PROSITE" id="PS50846">
    <property type="entry name" value="HMA_2"/>
    <property type="match status" value="1"/>
</dbReference>
<proteinExistence type="predicted"/>
<keyword evidence="1" id="KW-0479">Metal-binding</keyword>
<comment type="caution">
    <text evidence="3">The sequence shown here is derived from an EMBL/GenBank/DDBJ whole genome shotgun (WGS) entry which is preliminary data.</text>
</comment>
<evidence type="ECO:0000313" key="3">
    <source>
        <dbReference type="EMBL" id="MCJ0975361.1"/>
    </source>
</evidence>
<sequence>MRSFQVTGMTCAHCERAVTQAIKARESGAVVQVDLERGIVEVEGELSEQAIREAIEEEGYKVA</sequence>
<dbReference type="SUPFAM" id="SSF55008">
    <property type="entry name" value="HMA, heavy metal-associated domain"/>
    <property type="match status" value="1"/>
</dbReference>
<organism evidence="3 4">
    <name type="scientific">Stutzerimonas marianensis</name>
    <dbReference type="NCBI Taxonomy" id="2929513"/>
    <lineage>
        <taxon>Bacteria</taxon>
        <taxon>Pseudomonadati</taxon>
        <taxon>Pseudomonadota</taxon>
        <taxon>Gammaproteobacteria</taxon>
        <taxon>Pseudomonadales</taxon>
        <taxon>Pseudomonadaceae</taxon>
        <taxon>Stutzerimonas</taxon>
    </lineage>
</organism>
<gene>
    <name evidence="3" type="ORF">MST27_18480</name>
</gene>
<dbReference type="Pfam" id="PF00403">
    <property type="entry name" value="HMA"/>
    <property type="match status" value="1"/>
</dbReference>
<dbReference type="InterPro" id="IPR017969">
    <property type="entry name" value="Heavy-metal-associated_CS"/>
</dbReference>
<protein>
    <submittedName>
        <fullName evidence="3">Cation transporter</fullName>
    </submittedName>
</protein>
<evidence type="ECO:0000256" key="1">
    <source>
        <dbReference type="ARBA" id="ARBA00022723"/>
    </source>
</evidence>